<dbReference type="AlphaFoldDB" id="A0A495CXX6"/>
<keyword evidence="1" id="KW-0472">Membrane</keyword>
<feature type="transmembrane region" description="Helical" evidence="1">
    <location>
        <begin position="249"/>
        <end position="267"/>
    </location>
</feature>
<sequence length="336" mass="36763">MSDTADTIDITVLIVAYKSVGTLTACLAALQAQTRAPREVLVLENGSPEGQRVGPADMPSGVRLIESEKNLGFAGGNNLLAKAAGSTWLALLNPDAYARPDWIEQFEAARRKYPEIALFGSTQFAAGKTDVLDGTGDCYHALGLAYRSGYGRRAGPLAEGEVFAACGAAMFIRRDVFEALGGFDERFFCYNEDVDLGYRARLNGLPTVQLAAAIVDHVGYGSSGRRSEIATYYGVRNRLWVFLKNTPGWLFWLLLPGHVAVTFALWLSSFRFGQGALFARAIRDAVSGRADILASRREIQANRRVSPMRVARMMNWNPADLFTRRAKVRPIDDQGA</sequence>
<keyword evidence="1" id="KW-1133">Transmembrane helix</keyword>
<keyword evidence="3" id="KW-0808">Transferase</keyword>
<dbReference type="CDD" id="cd04186">
    <property type="entry name" value="GT_2_like_c"/>
    <property type="match status" value="1"/>
</dbReference>
<dbReference type="PANTHER" id="PTHR43179:SF11">
    <property type="entry name" value="GLYCOSYL TRANSFERASE"/>
    <property type="match status" value="1"/>
</dbReference>
<evidence type="ECO:0000313" key="4">
    <source>
        <dbReference type="Proteomes" id="UP000273675"/>
    </source>
</evidence>
<proteinExistence type="predicted"/>
<reference evidence="3 4" key="1">
    <citation type="submission" date="2018-10" db="EMBL/GenBank/DDBJ databases">
        <title>Genomic Encyclopedia of Type Strains, Phase IV (KMG-IV): sequencing the most valuable type-strain genomes for metagenomic binning, comparative biology and taxonomic classification.</title>
        <authorList>
            <person name="Goeker M."/>
        </authorList>
    </citation>
    <scope>NUCLEOTIDE SEQUENCE [LARGE SCALE GENOMIC DNA]</scope>
    <source>
        <strain evidence="3 4">DSM 4734</strain>
    </source>
</reference>
<keyword evidence="1" id="KW-0812">Transmembrane</keyword>
<evidence type="ECO:0000259" key="2">
    <source>
        <dbReference type="Pfam" id="PF00535"/>
    </source>
</evidence>
<dbReference type="EMBL" id="RBIM01000008">
    <property type="protein sequence ID" value="RKQ94152.1"/>
    <property type="molecule type" value="Genomic_DNA"/>
</dbReference>
<name>A0A495CXX6_9PROT</name>
<dbReference type="InterPro" id="IPR001173">
    <property type="entry name" value="Glyco_trans_2-like"/>
</dbReference>
<dbReference type="Gene3D" id="3.90.550.10">
    <property type="entry name" value="Spore Coat Polysaccharide Biosynthesis Protein SpsA, Chain A"/>
    <property type="match status" value="1"/>
</dbReference>
<feature type="domain" description="Glycosyltransferase 2-like" evidence="2">
    <location>
        <begin position="11"/>
        <end position="180"/>
    </location>
</feature>
<dbReference type="InterPro" id="IPR029044">
    <property type="entry name" value="Nucleotide-diphossugar_trans"/>
</dbReference>
<dbReference type="PANTHER" id="PTHR43179">
    <property type="entry name" value="RHAMNOSYLTRANSFERASE WBBL"/>
    <property type="match status" value="1"/>
</dbReference>
<comment type="caution">
    <text evidence="3">The sequence shown here is derived from an EMBL/GenBank/DDBJ whole genome shotgun (WGS) entry which is preliminary data.</text>
</comment>
<dbReference type="SUPFAM" id="SSF53448">
    <property type="entry name" value="Nucleotide-diphospho-sugar transferases"/>
    <property type="match status" value="1"/>
</dbReference>
<organism evidence="3 4">
    <name type="scientific">Maricaulis maris</name>
    <dbReference type="NCBI Taxonomy" id="74318"/>
    <lineage>
        <taxon>Bacteria</taxon>
        <taxon>Pseudomonadati</taxon>
        <taxon>Pseudomonadota</taxon>
        <taxon>Alphaproteobacteria</taxon>
        <taxon>Maricaulales</taxon>
        <taxon>Maricaulaceae</taxon>
        <taxon>Maricaulis</taxon>
    </lineage>
</organism>
<protein>
    <submittedName>
        <fullName evidence="3">GT2 family glycosyltransferase</fullName>
    </submittedName>
</protein>
<dbReference type="RefSeq" id="WP_121212392.1">
    <property type="nucleotide sequence ID" value="NZ_RBIM01000008.1"/>
</dbReference>
<evidence type="ECO:0000313" key="3">
    <source>
        <dbReference type="EMBL" id="RKQ94152.1"/>
    </source>
</evidence>
<dbReference type="OrthoDB" id="9771846at2"/>
<dbReference type="Proteomes" id="UP000273675">
    <property type="component" value="Unassembled WGS sequence"/>
</dbReference>
<accession>A0A495CXX6</accession>
<dbReference type="Pfam" id="PF00535">
    <property type="entry name" value="Glycos_transf_2"/>
    <property type="match status" value="1"/>
</dbReference>
<gene>
    <name evidence="3" type="ORF">C7435_3124</name>
</gene>
<dbReference type="GO" id="GO:0016740">
    <property type="term" value="F:transferase activity"/>
    <property type="evidence" value="ECO:0007669"/>
    <property type="project" value="UniProtKB-KW"/>
</dbReference>
<evidence type="ECO:0000256" key="1">
    <source>
        <dbReference type="SAM" id="Phobius"/>
    </source>
</evidence>